<dbReference type="RefSeq" id="WP_080140508.1">
    <property type="nucleotide sequence ID" value="NZ_LWIG01000069.1"/>
</dbReference>
<dbReference type="AlphaFoldDB" id="A0A560JCJ7"/>
<dbReference type="Pfam" id="PF10117">
    <property type="entry name" value="McrBC"/>
    <property type="match status" value="1"/>
</dbReference>
<reference evidence="1 2" key="1">
    <citation type="submission" date="2019-06" db="EMBL/GenBank/DDBJ databases">
        <title>Genomic Encyclopedia of Type Strains, Phase IV (KMG-V): Genome sequencing to study the core and pangenomes of soil and plant-associated prokaryotes.</title>
        <authorList>
            <person name="Whitman W."/>
        </authorList>
    </citation>
    <scope>NUCLEOTIDE SEQUENCE [LARGE SCALE GENOMIC DNA]</scope>
    <source>
        <strain evidence="1 2">BR 10556</strain>
    </source>
</reference>
<gene>
    <name evidence="1" type="ORF">FBZ95_11022</name>
</gene>
<protein>
    <submittedName>
        <fullName evidence="1">5-methylcytosine-specific restriction enzyme subunit McrC</fullName>
    </submittedName>
</protein>
<evidence type="ECO:0000313" key="1">
    <source>
        <dbReference type="EMBL" id="TWB68902.1"/>
    </source>
</evidence>
<dbReference type="PANTHER" id="PTHR38733:SF1">
    <property type="entry name" value="TYPE IV METHYL-DIRECTED RESTRICTION ENZYME ECOKMCRBC"/>
    <property type="match status" value="1"/>
</dbReference>
<sequence>MIHRTIKEWDYLEIEPASDGPRAFTRSVADGVMKVARSVKFGGDGEGRVLLESMSRLRAQQVVGVLVAKDATLEILPKIEGVREDRAIRRSLVNMLASVIDLNIAVGKVANLGWQNENLLEILIRLFSEKLFATLRQGMPRAYIGREDDVSALRGRLDVVRQFTILASTPQRLACRFDELSSNIALNQIMKATLARLLQVSRNSENRRRLRELTFVYEEVESVPIRSLRWDRVVLDRTNVGWTELLRFAKLLLQDRYQSTTSGTSHGFSLLFEMNKLFEEFVGRSLRRALQGTGLTVHLQGPRRYALVDRQSGGLRFATRPDIVISQNGRPLLVIDTKWKRLKEATDDPKRGVSQSDVYQMMAYAHVYDCDRLMLLYPHHHELADREGLVAVHQIANKSDSLIGIATVDLVKPEFVGKRLKEILLGDERRFDLTSKRTQIEQHIVSVQG</sequence>
<keyword evidence="2" id="KW-1185">Reference proteome</keyword>
<name>A0A560JCJ7_9BRAD</name>
<dbReference type="EMBL" id="VITW01000010">
    <property type="protein sequence ID" value="TWB68902.1"/>
    <property type="molecule type" value="Genomic_DNA"/>
</dbReference>
<evidence type="ECO:0000313" key="2">
    <source>
        <dbReference type="Proteomes" id="UP000315914"/>
    </source>
</evidence>
<comment type="caution">
    <text evidence="1">The sequence shown here is derived from an EMBL/GenBank/DDBJ whole genome shotgun (WGS) entry which is preliminary data.</text>
</comment>
<dbReference type="OrthoDB" id="307209at2"/>
<accession>A0A560JCJ7</accession>
<organism evidence="1 2">
    <name type="scientific">Bradyrhizobium sacchari</name>
    <dbReference type="NCBI Taxonomy" id="1399419"/>
    <lineage>
        <taxon>Bacteria</taxon>
        <taxon>Pseudomonadati</taxon>
        <taxon>Pseudomonadota</taxon>
        <taxon>Alphaproteobacteria</taxon>
        <taxon>Hyphomicrobiales</taxon>
        <taxon>Nitrobacteraceae</taxon>
        <taxon>Bradyrhizobium</taxon>
    </lineage>
</organism>
<dbReference type="PANTHER" id="PTHR38733">
    <property type="entry name" value="PROTEIN MCRC"/>
    <property type="match status" value="1"/>
</dbReference>
<dbReference type="STRING" id="1399419.A5906_17395"/>
<dbReference type="Proteomes" id="UP000315914">
    <property type="component" value="Unassembled WGS sequence"/>
</dbReference>
<dbReference type="InterPro" id="IPR019292">
    <property type="entry name" value="McrC"/>
</dbReference>
<proteinExistence type="predicted"/>